<gene>
    <name evidence="1" type="ORF">BleG1_3902</name>
</gene>
<evidence type="ECO:0000313" key="2">
    <source>
        <dbReference type="Proteomes" id="UP000027142"/>
    </source>
</evidence>
<accession>A0A060M8P6</accession>
<sequence>MDKLPKVVSESLNQAYRDIQVRGKKKRRFRVWKQVSLTAVGLLVIGMATNEDVQASIKDLFYSNDPGVEKAVANGYGTAEESMARDKDVTLTLAHHFIDERKMGTHFTIQFDDKTVLEDVTDVSIDFRIKNGDDEYVVEQIPDTKPLRGTEASYESSGNTSSEVLTKQGVAEVEYLFENVTDRPFPQLENALLSVESINLFQGNELKKIDGEWLFNLENTEREQLVEYRPVEKPASVEFVTTEVSATNLDLAFVFKPDVQQQLGENEWDVPEVHVRIPDGQTITDAAYSITTEGNNVQYRGNFPLSSFAEGTTFTVKFFGPNGLIEEVEMETER</sequence>
<dbReference type="RefSeq" id="WP_038484515.1">
    <property type="nucleotide sequence ID" value="NZ_CP003923.1"/>
</dbReference>
<dbReference type="EMBL" id="CP003923">
    <property type="protein sequence ID" value="AIC96449.1"/>
    <property type="molecule type" value="Genomic_DNA"/>
</dbReference>
<organism evidence="1 2">
    <name type="scientific">Shouchella lehensis G1</name>
    <dbReference type="NCBI Taxonomy" id="1246626"/>
    <lineage>
        <taxon>Bacteria</taxon>
        <taxon>Bacillati</taxon>
        <taxon>Bacillota</taxon>
        <taxon>Bacilli</taxon>
        <taxon>Bacillales</taxon>
        <taxon>Bacillaceae</taxon>
        <taxon>Shouchella</taxon>
    </lineage>
</organism>
<protein>
    <recommendedName>
        <fullName evidence="3">DUF4179 domain-containing protein</fullName>
    </recommendedName>
</protein>
<dbReference type="PATRIC" id="fig|1246626.3.peg.3899"/>
<proteinExistence type="predicted"/>
<dbReference type="AlphaFoldDB" id="A0A060M8P6"/>
<dbReference type="OrthoDB" id="2728072at2"/>
<dbReference type="Proteomes" id="UP000027142">
    <property type="component" value="Chromosome"/>
</dbReference>
<reference evidence="1 2" key="1">
    <citation type="journal article" date="2014" name="Gene">
        <title>A comparative genomic analysis of the alkalitolerant soil bacterium Bacillus lehensis G1.</title>
        <authorList>
            <person name="Noor Y.M."/>
            <person name="Samsulrizal N.H."/>
            <person name="Jema'on N.A."/>
            <person name="Low K.O."/>
            <person name="Ramli A.N."/>
            <person name="Alias N.I."/>
            <person name="Damis S.I."/>
            <person name="Fuzi S.F."/>
            <person name="Isa M.N."/>
            <person name="Murad A.M."/>
            <person name="Raih M.F."/>
            <person name="Bakar F.D."/>
            <person name="Najimudin N."/>
            <person name="Mahadi N.M."/>
            <person name="Illias R.M."/>
        </authorList>
    </citation>
    <scope>NUCLEOTIDE SEQUENCE [LARGE SCALE GENOMIC DNA]</scope>
    <source>
        <strain evidence="1 2">G1</strain>
    </source>
</reference>
<keyword evidence="2" id="KW-1185">Reference proteome</keyword>
<name>A0A060M8P6_9BACI</name>
<evidence type="ECO:0000313" key="1">
    <source>
        <dbReference type="EMBL" id="AIC96449.1"/>
    </source>
</evidence>
<dbReference type="STRING" id="1246626.BleG1_3902"/>
<evidence type="ECO:0008006" key="3">
    <source>
        <dbReference type="Google" id="ProtNLM"/>
    </source>
</evidence>
<dbReference type="eggNOG" id="ENOG5030BUN">
    <property type="taxonomic scope" value="Bacteria"/>
</dbReference>
<dbReference type="HOGENOM" id="CLU_791447_0_0_9"/>
<dbReference type="KEGG" id="ble:BleG1_3902"/>